<dbReference type="InterPro" id="IPR052940">
    <property type="entry name" value="Carb_Esterase_6"/>
</dbReference>
<dbReference type="InterPro" id="IPR005181">
    <property type="entry name" value="SASA"/>
</dbReference>
<proteinExistence type="predicted"/>
<name>A0ABU7XQQ8_9FLAO</name>
<keyword evidence="2" id="KW-0732">Signal</keyword>
<keyword evidence="1" id="KW-0378">Hydrolase</keyword>
<sequence>MKKKRLRVALIFIVFPLIMFSQHKEANGIRVFYLGGQSNMDGYGNNKDLPKSLDQEFENVFIFHGKPSVVNDSLAGFGKWEKLRPGHGVMFSFDGNKNIMSNWFGVELSFAKKMQALYPNEKIAIIKYSLGGTSIDSIQKVTSWAPDYNGDKDELGINQYDFFLKTMQNAYAISDIDGDGHPDRLIPSGIVWMQGESDALHTNEIALQYYKNLKQLMDLIRAALHNDDLPVVIGKISDSGMNEEGKMWQFGELIQYAQEKYARIDRKASIVRDTKDYGYSDGAHYNSSGYISLGESFANLIYELNKE</sequence>
<gene>
    <name evidence="4" type="ORF">N1F79_06840</name>
</gene>
<keyword evidence="5" id="KW-1185">Reference proteome</keyword>
<dbReference type="Gene3D" id="3.40.50.1110">
    <property type="entry name" value="SGNH hydrolase"/>
    <property type="match status" value="1"/>
</dbReference>
<evidence type="ECO:0000259" key="3">
    <source>
        <dbReference type="Pfam" id="PF03629"/>
    </source>
</evidence>
<accession>A0ABU7XQQ8</accession>
<feature type="chain" id="PRO_5047456601" evidence="2">
    <location>
        <begin position="27"/>
        <end position="307"/>
    </location>
</feature>
<dbReference type="Pfam" id="PF03629">
    <property type="entry name" value="SASA"/>
    <property type="match status" value="1"/>
</dbReference>
<feature type="signal peptide" evidence="2">
    <location>
        <begin position="1"/>
        <end position="26"/>
    </location>
</feature>
<organism evidence="4 5">
    <name type="scientific">Flavivirga spongiicola</name>
    <dbReference type="NCBI Taxonomy" id="421621"/>
    <lineage>
        <taxon>Bacteria</taxon>
        <taxon>Pseudomonadati</taxon>
        <taxon>Bacteroidota</taxon>
        <taxon>Flavobacteriia</taxon>
        <taxon>Flavobacteriales</taxon>
        <taxon>Flavobacteriaceae</taxon>
        <taxon>Flavivirga</taxon>
    </lineage>
</organism>
<protein>
    <submittedName>
        <fullName evidence="4">Sialate O-acetylesterase</fullName>
    </submittedName>
</protein>
<dbReference type="SUPFAM" id="SSF52266">
    <property type="entry name" value="SGNH hydrolase"/>
    <property type="match status" value="1"/>
</dbReference>
<reference evidence="4 5" key="1">
    <citation type="submission" date="2022-09" db="EMBL/GenBank/DDBJ databases">
        <title>Genome sequencing of Flavivirga sp. MEBiC05379.</title>
        <authorList>
            <person name="Oh H.-M."/>
            <person name="Kwon K.K."/>
            <person name="Park M.J."/>
            <person name="Yang S.-H."/>
        </authorList>
    </citation>
    <scope>NUCLEOTIDE SEQUENCE [LARGE SCALE GENOMIC DNA]</scope>
    <source>
        <strain evidence="4 5">MEBiC05379</strain>
    </source>
</reference>
<evidence type="ECO:0000313" key="4">
    <source>
        <dbReference type="EMBL" id="MEF3832839.1"/>
    </source>
</evidence>
<evidence type="ECO:0000256" key="1">
    <source>
        <dbReference type="ARBA" id="ARBA00022801"/>
    </source>
</evidence>
<dbReference type="InterPro" id="IPR036514">
    <property type="entry name" value="SGNH_hydro_sf"/>
</dbReference>
<dbReference type="Proteomes" id="UP001337305">
    <property type="component" value="Unassembled WGS sequence"/>
</dbReference>
<dbReference type="PANTHER" id="PTHR31988:SF19">
    <property type="entry name" value="9-O-ACETYL-N-ACETYLNEURAMINIC ACID DEACETYLASE-RELATED"/>
    <property type="match status" value="1"/>
</dbReference>
<feature type="domain" description="Sialate O-acetylesterase" evidence="3">
    <location>
        <begin position="30"/>
        <end position="301"/>
    </location>
</feature>
<comment type="caution">
    <text evidence="4">The sequence shown here is derived from an EMBL/GenBank/DDBJ whole genome shotgun (WGS) entry which is preliminary data.</text>
</comment>
<evidence type="ECO:0000313" key="5">
    <source>
        <dbReference type="Proteomes" id="UP001337305"/>
    </source>
</evidence>
<evidence type="ECO:0000256" key="2">
    <source>
        <dbReference type="SAM" id="SignalP"/>
    </source>
</evidence>
<dbReference type="RefSeq" id="WP_303305207.1">
    <property type="nucleotide sequence ID" value="NZ_JAODOP010000004.1"/>
</dbReference>
<dbReference type="EMBL" id="JAODOP010000004">
    <property type="protein sequence ID" value="MEF3832839.1"/>
    <property type="molecule type" value="Genomic_DNA"/>
</dbReference>
<dbReference type="PANTHER" id="PTHR31988">
    <property type="entry name" value="ESTERASE, PUTATIVE (DUF303)-RELATED"/>
    <property type="match status" value="1"/>
</dbReference>